<proteinExistence type="predicted"/>
<dbReference type="InterPro" id="IPR052041">
    <property type="entry name" value="Nucleic_acid_metab_PIN/TRAM"/>
</dbReference>
<reference evidence="1" key="2">
    <citation type="submission" date="2014-06" db="EMBL/GenBank/DDBJ databases">
        <title>The complete genome of Blastobotrys (Arxula) adeninivorans LS3 - a yeast of biotechnological interest.</title>
        <authorList>
            <person name="Kunze G."/>
            <person name="Gaillardin C."/>
            <person name="Czernicka M."/>
            <person name="Durrens P."/>
            <person name="Martin T."/>
            <person name="Boer E."/>
            <person name="Gabaldon T."/>
            <person name="Cruz J."/>
            <person name="Talla E."/>
            <person name="Marck C."/>
            <person name="Goffeau A."/>
            <person name="Barbe V."/>
            <person name="Baret P."/>
            <person name="Baronian K."/>
            <person name="Beier S."/>
            <person name="Bleykasten C."/>
            <person name="Bode R."/>
            <person name="Casaregola S."/>
            <person name="Despons L."/>
            <person name="Fairhead C."/>
            <person name="Giersberg M."/>
            <person name="Gierski P."/>
            <person name="Hahnel U."/>
            <person name="Hartmann A."/>
            <person name="Jankowska D."/>
            <person name="Jubin C."/>
            <person name="Jung P."/>
            <person name="Lafontaine I."/>
            <person name="Leh-Louis V."/>
            <person name="Lemaire M."/>
            <person name="Marcet-Houben M."/>
            <person name="Mascher M."/>
            <person name="Morel G."/>
            <person name="Richard G.-F."/>
            <person name="Riechen J."/>
            <person name="Sacerdot C."/>
            <person name="Sarkar A."/>
            <person name="Savel G."/>
            <person name="Schacherer J."/>
            <person name="Sherman D."/>
            <person name="Straub M.-L."/>
            <person name="Stein N."/>
            <person name="Thierry A."/>
            <person name="Trautwein-Schult A."/>
            <person name="Westhof E."/>
            <person name="Worch S."/>
            <person name="Dujon B."/>
            <person name="Souciet J.-L."/>
            <person name="Wincker P."/>
            <person name="Scholz U."/>
            <person name="Neuveglise N."/>
        </authorList>
    </citation>
    <scope>NUCLEOTIDE SEQUENCE</scope>
    <source>
        <strain evidence="1">LS3</strain>
    </source>
</reference>
<gene>
    <name evidence="1" type="ORF">GNLVRS02_ARAD1D37334g</name>
</gene>
<sequence>MITQSQNGVPSVHQKNEELANTLVRLKEMKLVDIVEGDPNLFTAVLLAGIARRDLCISTSLPIARAVERIGSLVCRSCVVIQCSRSSTWKSIASQLRSDQLTIFQDLSVLPPDVQSVVLEALVRRRFKLEGQFHDLYRFIAVAIISPHSWPALTRYFRDHFLLSHRQESEPAVVESPTGMRIDLVQAFIASTTERIPRMVVSVDIKRYMQDLVVFLRTHRLVRKGVSPRAVQDFDFLVRALSVLHGYDFVTPSIVVIAARKVFPLRLEMCEVTDEPSISYGGDIKLLRQWMKKWDQELIVEDVLSSVAPPI</sequence>
<dbReference type="Gene3D" id="1.10.8.80">
    <property type="entry name" value="Magnesium chelatase subunit I, C-Terminal domain"/>
    <property type="match status" value="1"/>
</dbReference>
<organism evidence="1">
    <name type="scientific">Blastobotrys adeninivorans</name>
    <name type="common">Yeast</name>
    <name type="synonym">Arxula adeninivorans</name>
    <dbReference type="NCBI Taxonomy" id="409370"/>
    <lineage>
        <taxon>Eukaryota</taxon>
        <taxon>Fungi</taxon>
        <taxon>Dikarya</taxon>
        <taxon>Ascomycota</taxon>
        <taxon>Saccharomycotina</taxon>
        <taxon>Dipodascomycetes</taxon>
        <taxon>Dipodascales</taxon>
        <taxon>Trichomonascaceae</taxon>
        <taxon>Blastobotrys</taxon>
    </lineage>
</organism>
<accession>A0A060TC72</accession>
<reference evidence="1" key="1">
    <citation type="submission" date="2014-02" db="EMBL/GenBank/DDBJ databases">
        <authorList>
            <person name="Genoscope - CEA"/>
        </authorList>
    </citation>
    <scope>NUCLEOTIDE SEQUENCE</scope>
    <source>
        <strain evidence="1">LS3</strain>
    </source>
</reference>
<dbReference type="PhylomeDB" id="A0A060TC72"/>
<dbReference type="AlphaFoldDB" id="A0A060TC72"/>
<name>A0A060TC72_BLAAD</name>
<dbReference type="PANTHER" id="PTHR11603:SF132">
    <property type="entry name" value="C2H2-TYPE DOMAIN-CONTAINING PROTEIN"/>
    <property type="match status" value="1"/>
</dbReference>
<dbReference type="EMBL" id="HG937694">
    <property type="protein sequence ID" value="CDP38558.1"/>
    <property type="molecule type" value="Genomic_DNA"/>
</dbReference>
<protein>
    <submittedName>
        <fullName evidence="1">ARAD1D37334p</fullName>
    </submittedName>
</protein>
<evidence type="ECO:0000313" key="1">
    <source>
        <dbReference type="EMBL" id="CDP38558.1"/>
    </source>
</evidence>
<dbReference type="PANTHER" id="PTHR11603">
    <property type="entry name" value="AAA FAMILY ATPASE"/>
    <property type="match status" value="1"/>
</dbReference>